<comment type="caution">
    <text evidence="12">The sequence shown here is derived from an EMBL/GenBank/DDBJ whole genome shotgun (WGS) entry which is preliminary data.</text>
</comment>
<reference evidence="12 13" key="1">
    <citation type="submission" date="2019-07" db="EMBL/GenBank/DDBJ databases">
        <title>Genome sequencing of lignin-degrading bacterial isolates.</title>
        <authorList>
            <person name="Gladden J."/>
        </authorList>
    </citation>
    <scope>NUCLEOTIDE SEQUENCE [LARGE SCALE GENOMIC DNA]</scope>
    <source>
        <strain evidence="12 13">J19</strain>
    </source>
</reference>
<evidence type="ECO:0000256" key="5">
    <source>
        <dbReference type="ARBA" id="ARBA00022519"/>
    </source>
</evidence>
<evidence type="ECO:0000256" key="8">
    <source>
        <dbReference type="ARBA" id="ARBA00022989"/>
    </source>
</evidence>
<dbReference type="InterPro" id="IPR051045">
    <property type="entry name" value="TonB-dependent_transducer"/>
</dbReference>
<feature type="domain" description="TonB C-terminal" evidence="11">
    <location>
        <begin position="32"/>
        <end position="128"/>
    </location>
</feature>
<dbReference type="NCBIfam" id="TIGR01352">
    <property type="entry name" value="tonB_Cterm"/>
    <property type="match status" value="1"/>
</dbReference>
<protein>
    <submittedName>
        <fullName evidence="12">Protein TonB</fullName>
    </submittedName>
</protein>
<comment type="subcellular location">
    <subcellularLocation>
        <location evidence="1">Cell inner membrane</location>
        <topology evidence="1">Single-pass membrane protein</topology>
        <orientation evidence="1">Periplasmic side</orientation>
    </subcellularLocation>
</comment>
<evidence type="ECO:0000256" key="10">
    <source>
        <dbReference type="SAM" id="SignalP"/>
    </source>
</evidence>
<name>A0A562E3R9_9GAMM</name>
<evidence type="ECO:0000256" key="9">
    <source>
        <dbReference type="ARBA" id="ARBA00023136"/>
    </source>
</evidence>
<keyword evidence="3" id="KW-0813">Transport</keyword>
<evidence type="ECO:0000256" key="3">
    <source>
        <dbReference type="ARBA" id="ARBA00022448"/>
    </source>
</evidence>
<dbReference type="PROSITE" id="PS52015">
    <property type="entry name" value="TONB_CTD"/>
    <property type="match status" value="1"/>
</dbReference>
<dbReference type="GO" id="GO:0015031">
    <property type="term" value="P:protein transport"/>
    <property type="evidence" value="ECO:0007669"/>
    <property type="project" value="UniProtKB-KW"/>
</dbReference>
<dbReference type="InterPro" id="IPR006260">
    <property type="entry name" value="TonB/TolA_C"/>
</dbReference>
<keyword evidence="4" id="KW-1003">Cell membrane</keyword>
<keyword evidence="5" id="KW-0997">Cell inner membrane</keyword>
<sequence>MTRALPVSAALLGTLLLAACGRDDAPPAAPVPPPTEIAAIDTPPPQYPAELGCAGIGGQSVLQVEVGTEGTPTRITLLRSSGNDELDRLAQEAVQGWKFRPATRGGQPIARTIQVPVNFTPPQVRPDECFALDAGRRP</sequence>
<dbReference type="GO" id="GO:0031992">
    <property type="term" value="F:energy transducer activity"/>
    <property type="evidence" value="ECO:0007669"/>
    <property type="project" value="TreeGrafter"/>
</dbReference>
<proteinExistence type="inferred from homology"/>
<organism evidence="12 13">
    <name type="scientific">Pseudoxanthomonas taiwanensis J19</name>
    <dbReference type="NCBI Taxonomy" id="935569"/>
    <lineage>
        <taxon>Bacteria</taxon>
        <taxon>Pseudomonadati</taxon>
        <taxon>Pseudomonadota</taxon>
        <taxon>Gammaproteobacteria</taxon>
        <taxon>Lysobacterales</taxon>
        <taxon>Lysobacteraceae</taxon>
        <taxon>Pseudoxanthomonas</taxon>
    </lineage>
</organism>
<dbReference type="InterPro" id="IPR037682">
    <property type="entry name" value="TonB_C"/>
</dbReference>
<keyword evidence="8" id="KW-1133">Transmembrane helix</keyword>
<dbReference type="OrthoDB" id="9792439at2"/>
<keyword evidence="7" id="KW-0653">Protein transport</keyword>
<dbReference type="Pfam" id="PF03544">
    <property type="entry name" value="TonB_C"/>
    <property type="match status" value="1"/>
</dbReference>
<evidence type="ECO:0000256" key="2">
    <source>
        <dbReference type="ARBA" id="ARBA00006555"/>
    </source>
</evidence>
<keyword evidence="9" id="KW-0472">Membrane</keyword>
<accession>A0A562E3R9</accession>
<evidence type="ECO:0000256" key="1">
    <source>
        <dbReference type="ARBA" id="ARBA00004383"/>
    </source>
</evidence>
<dbReference type="PANTHER" id="PTHR33446:SF2">
    <property type="entry name" value="PROTEIN TONB"/>
    <property type="match status" value="1"/>
</dbReference>
<dbReference type="Proteomes" id="UP000321583">
    <property type="component" value="Unassembled WGS sequence"/>
</dbReference>
<evidence type="ECO:0000256" key="7">
    <source>
        <dbReference type="ARBA" id="ARBA00022927"/>
    </source>
</evidence>
<evidence type="ECO:0000313" key="13">
    <source>
        <dbReference type="Proteomes" id="UP000321583"/>
    </source>
</evidence>
<evidence type="ECO:0000259" key="11">
    <source>
        <dbReference type="PROSITE" id="PS52015"/>
    </source>
</evidence>
<dbReference type="GO" id="GO:0098797">
    <property type="term" value="C:plasma membrane protein complex"/>
    <property type="evidence" value="ECO:0007669"/>
    <property type="project" value="TreeGrafter"/>
</dbReference>
<keyword evidence="6" id="KW-0812">Transmembrane</keyword>
<dbReference type="AlphaFoldDB" id="A0A562E3R9"/>
<dbReference type="Gene3D" id="3.30.1150.10">
    <property type="match status" value="1"/>
</dbReference>
<evidence type="ECO:0000256" key="4">
    <source>
        <dbReference type="ARBA" id="ARBA00022475"/>
    </source>
</evidence>
<dbReference type="GO" id="GO:0055085">
    <property type="term" value="P:transmembrane transport"/>
    <property type="evidence" value="ECO:0007669"/>
    <property type="project" value="InterPro"/>
</dbReference>
<dbReference type="SUPFAM" id="SSF74653">
    <property type="entry name" value="TolA/TonB C-terminal domain"/>
    <property type="match status" value="1"/>
</dbReference>
<gene>
    <name evidence="12" type="ORF">L613_011800000030</name>
</gene>
<evidence type="ECO:0000313" key="12">
    <source>
        <dbReference type="EMBL" id="TWH16666.1"/>
    </source>
</evidence>
<keyword evidence="10" id="KW-0732">Signal</keyword>
<comment type="similarity">
    <text evidence="2">Belongs to the TonB family.</text>
</comment>
<keyword evidence="13" id="KW-1185">Reference proteome</keyword>
<evidence type="ECO:0000256" key="6">
    <source>
        <dbReference type="ARBA" id="ARBA00022692"/>
    </source>
</evidence>
<dbReference type="PROSITE" id="PS51257">
    <property type="entry name" value="PROKAR_LIPOPROTEIN"/>
    <property type="match status" value="1"/>
</dbReference>
<dbReference type="EMBL" id="VLJS01000022">
    <property type="protein sequence ID" value="TWH16666.1"/>
    <property type="molecule type" value="Genomic_DNA"/>
</dbReference>
<dbReference type="RefSeq" id="WP_028915639.1">
    <property type="nucleotide sequence ID" value="NZ_VLJS01000022.1"/>
</dbReference>
<feature type="signal peptide" evidence="10">
    <location>
        <begin position="1"/>
        <end position="18"/>
    </location>
</feature>
<feature type="chain" id="PRO_5021994753" evidence="10">
    <location>
        <begin position="19"/>
        <end position="138"/>
    </location>
</feature>
<dbReference type="PANTHER" id="PTHR33446">
    <property type="entry name" value="PROTEIN TONB-RELATED"/>
    <property type="match status" value="1"/>
</dbReference>